<accession>A0ABV8HC89</accession>
<gene>
    <name evidence="2" type="ORF">ACFOS1_10585</name>
    <name evidence="3" type="ORF">ACFOS1_16380</name>
</gene>
<evidence type="ECO:0000313" key="4">
    <source>
        <dbReference type="Proteomes" id="UP001595793"/>
    </source>
</evidence>
<feature type="transmembrane region" description="Helical" evidence="1">
    <location>
        <begin position="47"/>
        <end position="69"/>
    </location>
</feature>
<keyword evidence="1" id="KW-0812">Transmembrane</keyword>
<evidence type="ECO:0000313" key="2">
    <source>
        <dbReference type="EMBL" id="MFC4027850.1"/>
    </source>
</evidence>
<dbReference type="EMBL" id="JBHSAS010000011">
    <property type="protein sequence ID" value="MFC4029001.1"/>
    <property type="molecule type" value="Genomic_DNA"/>
</dbReference>
<keyword evidence="1" id="KW-1133">Transmembrane helix</keyword>
<comment type="caution">
    <text evidence="3">The sequence shown here is derived from an EMBL/GenBank/DDBJ whole genome shotgun (WGS) entry which is preliminary data.</text>
</comment>
<name>A0ABV8HC89_9FLAO</name>
<evidence type="ECO:0000313" key="3">
    <source>
        <dbReference type="EMBL" id="MFC4029001.1"/>
    </source>
</evidence>
<proteinExistence type="predicted"/>
<reference evidence="3" key="3">
    <citation type="submission" date="2024-09" db="EMBL/GenBank/DDBJ databases">
        <authorList>
            <person name="Sun Q."/>
            <person name="Mori K."/>
        </authorList>
    </citation>
    <scope>NUCLEOTIDE SEQUENCE</scope>
    <source>
        <strain evidence="3">CECT 9128</strain>
    </source>
</reference>
<evidence type="ECO:0008006" key="5">
    <source>
        <dbReference type="Google" id="ProtNLM"/>
    </source>
</evidence>
<sequence>MPANKKHLTKSFHQKFAKLTAGFLGGYAISALFHMLLAFWLPDHKLVLITSIFTLFLLWMVLLIIPYLFKNGWKIWGIYFLITLLLYGGVYFGKLYHPII</sequence>
<dbReference type="EMBL" id="JBHSAS010000006">
    <property type="protein sequence ID" value="MFC4027850.1"/>
    <property type="molecule type" value="Genomic_DNA"/>
</dbReference>
<reference evidence="3" key="1">
    <citation type="journal article" date="2014" name="Int. J. Syst. Evol. Microbiol.">
        <title>Complete genome of a new Firmicutes species belonging to the dominant human colonic microbiota ('Ruminococcus bicirculans') reveals two chromosomes and a selective capacity to utilize plant glucans.</title>
        <authorList>
            <consortium name="NISC Comparative Sequencing Program"/>
            <person name="Wegmann U."/>
            <person name="Louis P."/>
            <person name="Goesmann A."/>
            <person name="Henrissat B."/>
            <person name="Duncan S.H."/>
            <person name="Flint H.J."/>
        </authorList>
    </citation>
    <scope>NUCLEOTIDE SEQUENCE</scope>
    <source>
        <strain evidence="3">CECT 9128</strain>
    </source>
</reference>
<dbReference type="Proteomes" id="UP001595793">
    <property type="component" value="Unassembled WGS sequence"/>
</dbReference>
<feature type="transmembrane region" description="Helical" evidence="1">
    <location>
        <begin position="76"/>
        <end position="93"/>
    </location>
</feature>
<organism evidence="3 4">
    <name type="scientific">Zunongwangia endophytica</name>
    <dbReference type="NCBI Taxonomy" id="1808945"/>
    <lineage>
        <taxon>Bacteria</taxon>
        <taxon>Pseudomonadati</taxon>
        <taxon>Bacteroidota</taxon>
        <taxon>Flavobacteriia</taxon>
        <taxon>Flavobacteriales</taxon>
        <taxon>Flavobacteriaceae</taxon>
        <taxon>Zunongwangia</taxon>
    </lineage>
</organism>
<reference evidence="4" key="2">
    <citation type="journal article" date="2019" name="Int. J. Syst. Evol. Microbiol.">
        <title>The Global Catalogue of Microorganisms (GCM) 10K type strain sequencing project: providing services to taxonomists for standard genome sequencing and annotation.</title>
        <authorList>
            <consortium name="The Broad Institute Genomics Platform"/>
            <consortium name="The Broad Institute Genome Sequencing Center for Infectious Disease"/>
            <person name="Wu L."/>
            <person name="Ma J."/>
        </authorList>
    </citation>
    <scope>NUCLEOTIDE SEQUENCE [LARGE SCALE GENOMIC DNA]</scope>
    <source>
        <strain evidence="4">CECT 9128</strain>
    </source>
</reference>
<dbReference type="RefSeq" id="WP_290231739.1">
    <property type="nucleotide sequence ID" value="NZ_JAUFPZ010000002.1"/>
</dbReference>
<keyword evidence="1" id="KW-0472">Membrane</keyword>
<feature type="transmembrane region" description="Helical" evidence="1">
    <location>
        <begin position="21"/>
        <end position="41"/>
    </location>
</feature>
<keyword evidence="4" id="KW-1185">Reference proteome</keyword>
<evidence type="ECO:0000256" key="1">
    <source>
        <dbReference type="SAM" id="Phobius"/>
    </source>
</evidence>
<protein>
    <recommendedName>
        <fullName evidence="5">DUF3649 domain-containing protein</fullName>
    </recommendedName>
</protein>